<sequence>MTLKVVQITKINGDDFKFTDIENLTFPIPPLSSVNFYENEEGEKILKICATLYINSLESKAPTFGSLTQNKNGTAEIYFKYIWDRYSPDTYDVWYVEIDYTAENVEDITEVTSYLQYTVPPLDGGVGEDPTISRGTKTSAGD</sequence>
<keyword evidence="2" id="KW-1185">Reference proteome</keyword>
<dbReference type="OrthoDB" id="1351933at2"/>
<accession>A0A227PHZ7</accession>
<dbReference type="AlphaFoldDB" id="A0A227PHZ7"/>
<dbReference type="EMBL" id="MUGS01000002">
    <property type="protein sequence ID" value="OXG09507.1"/>
    <property type="molecule type" value="Genomic_DNA"/>
</dbReference>
<evidence type="ECO:0000313" key="1">
    <source>
        <dbReference type="EMBL" id="OXG09507.1"/>
    </source>
</evidence>
<organism evidence="1 2">
    <name type="scientific">Flavobacterium araucananum</name>
    <dbReference type="NCBI Taxonomy" id="946678"/>
    <lineage>
        <taxon>Bacteria</taxon>
        <taxon>Pseudomonadati</taxon>
        <taxon>Bacteroidota</taxon>
        <taxon>Flavobacteriia</taxon>
        <taxon>Flavobacteriales</taxon>
        <taxon>Flavobacteriaceae</taxon>
        <taxon>Flavobacterium</taxon>
    </lineage>
</organism>
<name>A0A227PHZ7_9FLAO</name>
<evidence type="ECO:0000313" key="2">
    <source>
        <dbReference type="Proteomes" id="UP000214684"/>
    </source>
</evidence>
<dbReference type="Proteomes" id="UP000214684">
    <property type="component" value="Unassembled WGS sequence"/>
</dbReference>
<gene>
    <name evidence="1" type="ORF">B0A64_01765</name>
</gene>
<comment type="caution">
    <text evidence="1">The sequence shown here is derived from an EMBL/GenBank/DDBJ whole genome shotgun (WGS) entry which is preliminary data.</text>
</comment>
<proteinExistence type="predicted"/>
<protein>
    <submittedName>
        <fullName evidence="1">Uncharacterized protein</fullName>
    </submittedName>
</protein>
<dbReference type="RefSeq" id="WP_089477815.1">
    <property type="nucleotide sequence ID" value="NZ_MUGS01000002.1"/>
</dbReference>
<reference evidence="1 2" key="1">
    <citation type="submission" date="2016-11" db="EMBL/GenBank/DDBJ databases">
        <title>Whole genomes of Flavobacteriaceae.</title>
        <authorList>
            <person name="Stine C."/>
            <person name="Li C."/>
            <person name="Tadesse D."/>
        </authorList>
    </citation>
    <scope>NUCLEOTIDE SEQUENCE [LARGE SCALE GENOMIC DNA]</scope>
    <source>
        <strain evidence="1 2">DSM 24704</strain>
    </source>
</reference>